<dbReference type="Pfam" id="PF01261">
    <property type="entry name" value="AP_endonuc_2"/>
    <property type="match status" value="1"/>
</dbReference>
<protein>
    <recommendedName>
        <fullName evidence="1">Xylose isomerase-like TIM barrel domain-containing protein</fullName>
    </recommendedName>
</protein>
<dbReference type="InterPro" id="IPR036237">
    <property type="entry name" value="Xyl_isomerase-like_sf"/>
</dbReference>
<proteinExistence type="predicted"/>
<dbReference type="AlphaFoldDB" id="A0A660DVF8"/>
<feature type="domain" description="Xylose isomerase-like TIM barrel" evidence="1">
    <location>
        <begin position="21"/>
        <end position="255"/>
    </location>
</feature>
<reference evidence="2 3" key="1">
    <citation type="submission" date="2018-11" db="EMBL/GenBank/DDBJ databases">
        <authorList>
            <person name="Wuyts S."/>
        </authorList>
    </citation>
    <scope>NUCLEOTIDE SEQUENCE [LARGE SCALE GENOMIC DNA]</scope>
    <source>
        <strain evidence="2">Lactobacillus mudanjiangensis AMBF249</strain>
    </source>
</reference>
<dbReference type="InterPro" id="IPR050312">
    <property type="entry name" value="IolE/XylAMocC-like"/>
</dbReference>
<dbReference type="EMBL" id="UYIG01000001">
    <property type="protein sequence ID" value="VDG26917.1"/>
    <property type="molecule type" value="Genomic_DNA"/>
</dbReference>
<dbReference type="Proteomes" id="UP000289996">
    <property type="component" value="Unassembled WGS sequence"/>
</dbReference>
<name>A0A660DVF8_9LACO</name>
<accession>A0A660DVF8</accession>
<evidence type="ECO:0000313" key="2">
    <source>
        <dbReference type="EMBL" id="VDG26917.1"/>
    </source>
</evidence>
<evidence type="ECO:0000259" key="1">
    <source>
        <dbReference type="Pfam" id="PF01261"/>
    </source>
</evidence>
<organism evidence="2 3">
    <name type="scientific">Lactiplantibacillus mudanjiangensis</name>
    <dbReference type="NCBI Taxonomy" id="1296538"/>
    <lineage>
        <taxon>Bacteria</taxon>
        <taxon>Bacillati</taxon>
        <taxon>Bacillota</taxon>
        <taxon>Bacilli</taxon>
        <taxon>Lactobacillales</taxon>
        <taxon>Lactobacillaceae</taxon>
        <taxon>Lactiplantibacillus</taxon>
    </lineage>
</organism>
<dbReference type="PANTHER" id="PTHR12110">
    <property type="entry name" value="HYDROXYPYRUVATE ISOMERASE"/>
    <property type="match status" value="1"/>
</dbReference>
<evidence type="ECO:0000313" key="3">
    <source>
        <dbReference type="Proteomes" id="UP000289996"/>
    </source>
</evidence>
<sequence length="279" mass="30723">MKIGIRAHDIHIFDDPEGLAQALKKHGFNFVQFAPRVSLAGLTHQGAKLNFGLANQVKQAFDRNGVTIAVLGCYCNIIDPDLAKRQQVLNQFKKYLTVAHSFGANLVATETGSVDPTFHKTVNNFTPIKIEETIAVIKELVQIAEKVGCLVGIEPGVNHPIYSLVVTQQLLAAIPSPNLQIVLDPGSLVMHAEDDPVALLKQGIELFGDRIYAYHLKDFFYHDNHIEITPIGEGVADIEAMLRVINEQQPGAYAIADELSARDIEQSLTRLQAMAQRIN</sequence>
<dbReference type="InterPro" id="IPR013022">
    <property type="entry name" value="Xyl_isomerase-like_TIM-brl"/>
</dbReference>
<dbReference type="SUPFAM" id="SSF51658">
    <property type="entry name" value="Xylose isomerase-like"/>
    <property type="match status" value="1"/>
</dbReference>
<dbReference type="OrthoDB" id="2063291at2"/>
<dbReference type="Gene3D" id="3.20.20.150">
    <property type="entry name" value="Divalent-metal-dependent TIM barrel enzymes"/>
    <property type="match status" value="1"/>
</dbReference>
<dbReference type="PANTHER" id="PTHR12110:SF21">
    <property type="entry name" value="XYLOSE ISOMERASE-LIKE TIM BARREL DOMAIN-CONTAINING PROTEIN"/>
    <property type="match status" value="1"/>
</dbReference>
<keyword evidence="3" id="KW-1185">Reference proteome</keyword>
<gene>
    <name evidence="2" type="ORF">MUDAN_MDHGFNIF_00311</name>
</gene>
<dbReference type="RefSeq" id="WP_130851247.1">
    <property type="nucleotide sequence ID" value="NZ_UYIG01000001.1"/>
</dbReference>